<reference evidence="2" key="2">
    <citation type="journal article" date="2010" name="Nature">
        <title>Comparative genomics reveals mobile pathogenicity chromosomes in Fusarium.</title>
        <authorList>
            <person name="Ma L.J."/>
            <person name="van der Does H.C."/>
            <person name="Borkovich K.A."/>
            <person name="Coleman J.J."/>
            <person name="Daboussi M.J."/>
            <person name="Di Pietro A."/>
            <person name="Dufresne M."/>
            <person name="Freitag M."/>
            <person name="Grabherr M."/>
            <person name="Henrissat B."/>
            <person name="Houterman P.M."/>
            <person name="Kang S."/>
            <person name="Shim W.B."/>
            <person name="Woloshuk C."/>
            <person name="Xie X."/>
            <person name="Xu J.R."/>
            <person name="Antoniw J."/>
            <person name="Baker S.E."/>
            <person name="Bluhm B.H."/>
            <person name="Breakspear A."/>
            <person name="Brown D.W."/>
            <person name="Butchko R.A."/>
            <person name="Chapman S."/>
            <person name="Coulson R."/>
            <person name="Coutinho P.M."/>
            <person name="Danchin E.G."/>
            <person name="Diener A."/>
            <person name="Gale L.R."/>
            <person name="Gardiner D.M."/>
            <person name="Goff S."/>
            <person name="Hammond-Kosack K.E."/>
            <person name="Hilburn K."/>
            <person name="Hua-Van A."/>
            <person name="Jonkers W."/>
            <person name="Kazan K."/>
            <person name="Kodira C.D."/>
            <person name="Koehrsen M."/>
            <person name="Kumar L."/>
            <person name="Lee Y.H."/>
            <person name="Li L."/>
            <person name="Manners J.M."/>
            <person name="Miranda-Saavedra D."/>
            <person name="Mukherjee M."/>
            <person name="Park G."/>
            <person name="Park J."/>
            <person name="Park S.Y."/>
            <person name="Proctor R.H."/>
            <person name="Regev A."/>
            <person name="Ruiz-Roldan M.C."/>
            <person name="Sain D."/>
            <person name="Sakthikumar S."/>
            <person name="Sykes S."/>
            <person name="Schwartz D.C."/>
            <person name="Turgeon B.G."/>
            <person name="Wapinski I."/>
            <person name="Yoder O."/>
            <person name="Young S."/>
            <person name="Zeng Q."/>
            <person name="Zhou S."/>
            <person name="Galagan J."/>
            <person name="Cuomo C.A."/>
            <person name="Kistler H.C."/>
            <person name="Rep M."/>
        </authorList>
    </citation>
    <scope>NUCLEOTIDE SEQUENCE [LARGE SCALE GENOMIC DNA]</scope>
    <source>
        <strain evidence="2">4287</strain>
    </source>
</reference>
<dbReference type="Proteomes" id="UP000009097">
    <property type="component" value="Unassembled WGS sequence"/>
</dbReference>
<feature type="compositionally biased region" description="Polar residues" evidence="1">
    <location>
        <begin position="170"/>
        <end position="179"/>
    </location>
</feature>
<evidence type="ECO:0000256" key="1">
    <source>
        <dbReference type="SAM" id="MobiDB-lite"/>
    </source>
</evidence>
<name>A0A0J9WT66_FUSO4</name>
<proteinExistence type="predicted"/>
<feature type="region of interest" description="Disordered" evidence="1">
    <location>
        <begin position="149"/>
        <end position="179"/>
    </location>
</feature>
<gene>
    <name evidence="2" type="ORF">FOXG_21348</name>
</gene>
<organism evidence="2 3">
    <name type="scientific">Fusarium oxysporum f. sp. lycopersici (strain 4287 / CBS 123668 / FGSC 9935 / NRRL 34936)</name>
    <name type="common">Fusarium vascular wilt of tomato</name>
    <dbReference type="NCBI Taxonomy" id="426428"/>
    <lineage>
        <taxon>Eukaryota</taxon>
        <taxon>Fungi</taxon>
        <taxon>Dikarya</taxon>
        <taxon>Ascomycota</taxon>
        <taxon>Pezizomycotina</taxon>
        <taxon>Sordariomycetes</taxon>
        <taxon>Hypocreomycetidae</taxon>
        <taxon>Hypocreales</taxon>
        <taxon>Nectriaceae</taxon>
        <taxon>Fusarium</taxon>
        <taxon>Fusarium oxysporum species complex</taxon>
    </lineage>
</organism>
<dbReference type="EMBL" id="DS231716">
    <property type="protein sequence ID" value="KNB15497.1"/>
    <property type="molecule type" value="Genomic_DNA"/>
</dbReference>
<protein>
    <submittedName>
        <fullName evidence="2">Uncharacterized protein</fullName>
    </submittedName>
</protein>
<accession>A0A0J9WT66</accession>
<dbReference type="VEuPathDB" id="FungiDB:FOXG_21348"/>
<dbReference type="RefSeq" id="XP_018253542.1">
    <property type="nucleotide sequence ID" value="XM_018401681.1"/>
</dbReference>
<evidence type="ECO:0000313" key="3">
    <source>
        <dbReference type="Proteomes" id="UP000009097"/>
    </source>
</evidence>
<reference evidence="2" key="1">
    <citation type="submission" date="2007-04" db="EMBL/GenBank/DDBJ databases">
        <authorList>
            <consortium name="The Broad Institute Genome Sequencing Platform"/>
            <person name="Birren B."/>
            <person name="Lander E."/>
            <person name="Galagan J."/>
            <person name="Nusbaum C."/>
            <person name="Devon K."/>
            <person name="Ma L.-J."/>
            <person name="Jaffe D."/>
            <person name="Butler J."/>
            <person name="Alvarez P."/>
            <person name="Gnerre S."/>
            <person name="Grabherr M."/>
            <person name="Kleber M."/>
            <person name="Mauceli E."/>
            <person name="Brockman W."/>
            <person name="MacCallum I.A."/>
            <person name="Young S."/>
            <person name="LaButti K."/>
            <person name="DeCaprio D."/>
            <person name="Crawford M."/>
            <person name="Koehrsen M."/>
            <person name="Engels R."/>
            <person name="Montgomery P."/>
            <person name="Pearson M."/>
            <person name="Howarth C."/>
            <person name="Larson L."/>
            <person name="White J."/>
            <person name="O'Leary S."/>
            <person name="Kodira C."/>
            <person name="Zeng Q."/>
            <person name="Yandava C."/>
            <person name="Alvarado L."/>
            <person name="Kistler C."/>
            <person name="Shim W.-B."/>
            <person name="Kang S."/>
            <person name="Woloshuk C."/>
        </authorList>
    </citation>
    <scope>NUCLEOTIDE SEQUENCE</scope>
    <source>
        <strain evidence="2">4287</strain>
    </source>
</reference>
<dbReference type="AlphaFoldDB" id="A0A0J9WT66"/>
<dbReference type="KEGG" id="fox:FOXG_21348"/>
<dbReference type="GeneID" id="28962054"/>
<evidence type="ECO:0000313" key="2">
    <source>
        <dbReference type="EMBL" id="KNB15497.1"/>
    </source>
</evidence>
<sequence length="179" mass="20112">MDHLNLSARDLSIECLKAFQLCLTFRSTDPGLSNQQTSDDERLVYRLADFNLWIHGIDALARLEASLDSRLSEQETLLFLVKANLVMLFQSLEDCLNLLQENEPVEEALLSFDSALKSLVTLAPYFQDRASVATSPDRVLAWYHTLGNKSRPQPKKEASPRPTFEIGGTVQVNETLGRS</sequence>